<feature type="region of interest" description="Disordered" evidence="2">
    <location>
        <begin position="136"/>
        <end position="184"/>
    </location>
</feature>
<evidence type="ECO:0000256" key="2">
    <source>
        <dbReference type="SAM" id="MobiDB-lite"/>
    </source>
</evidence>
<proteinExistence type="predicted"/>
<feature type="compositionally biased region" description="Polar residues" evidence="2">
    <location>
        <begin position="472"/>
        <end position="490"/>
    </location>
</feature>
<feature type="compositionally biased region" description="Polar residues" evidence="2">
    <location>
        <begin position="172"/>
        <end position="183"/>
    </location>
</feature>
<keyword evidence="4" id="KW-1185">Reference proteome</keyword>
<feature type="region of interest" description="Disordered" evidence="2">
    <location>
        <begin position="243"/>
        <end position="371"/>
    </location>
</feature>
<feature type="region of interest" description="Disordered" evidence="2">
    <location>
        <begin position="462"/>
        <end position="569"/>
    </location>
</feature>
<dbReference type="InterPro" id="IPR035892">
    <property type="entry name" value="C2_domain_sf"/>
</dbReference>
<dbReference type="Gene3D" id="2.60.40.150">
    <property type="entry name" value="C2 domain"/>
    <property type="match status" value="1"/>
</dbReference>
<dbReference type="EMBL" id="UXSR01005582">
    <property type="protein sequence ID" value="VDD82827.1"/>
    <property type="molecule type" value="Genomic_DNA"/>
</dbReference>
<dbReference type="SUPFAM" id="SSF49562">
    <property type="entry name" value="C2 domain (Calcium/lipid-binding domain, CaLB)"/>
    <property type="match status" value="1"/>
</dbReference>
<evidence type="ECO:0000256" key="1">
    <source>
        <dbReference type="SAM" id="Coils"/>
    </source>
</evidence>
<protein>
    <recommendedName>
        <fullName evidence="5">C2 domain-containing protein</fullName>
    </recommendedName>
</protein>
<evidence type="ECO:0000313" key="3">
    <source>
        <dbReference type="EMBL" id="VDD82827.1"/>
    </source>
</evidence>
<feature type="compositionally biased region" description="Acidic residues" evidence="2">
    <location>
        <begin position="695"/>
        <end position="706"/>
    </location>
</feature>
<feature type="compositionally biased region" description="Low complexity" evidence="2">
    <location>
        <begin position="362"/>
        <end position="371"/>
    </location>
</feature>
<organism evidence="3 4">
    <name type="scientific">Mesocestoides corti</name>
    <name type="common">Flatworm</name>
    <dbReference type="NCBI Taxonomy" id="53468"/>
    <lineage>
        <taxon>Eukaryota</taxon>
        <taxon>Metazoa</taxon>
        <taxon>Spiralia</taxon>
        <taxon>Lophotrochozoa</taxon>
        <taxon>Platyhelminthes</taxon>
        <taxon>Cestoda</taxon>
        <taxon>Eucestoda</taxon>
        <taxon>Cyclophyllidea</taxon>
        <taxon>Mesocestoididae</taxon>
        <taxon>Mesocestoides</taxon>
    </lineage>
</organism>
<dbReference type="STRING" id="53468.A0A158QW01"/>
<name>A0A158QW01_MESCO</name>
<feature type="compositionally biased region" description="Polar residues" evidence="2">
    <location>
        <begin position="314"/>
        <end position="332"/>
    </location>
</feature>
<reference evidence="3 4" key="1">
    <citation type="submission" date="2018-10" db="EMBL/GenBank/DDBJ databases">
        <authorList>
            <consortium name="Pathogen Informatics"/>
        </authorList>
    </citation>
    <scope>NUCLEOTIDE SEQUENCE [LARGE SCALE GENOMIC DNA]</scope>
</reference>
<evidence type="ECO:0008006" key="5">
    <source>
        <dbReference type="Google" id="ProtNLM"/>
    </source>
</evidence>
<sequence>MLGVPRKPPRVVTVRGRKENYKWKVKIKGGKKTMESYIITDPNGNPIWDFEATIEIVDVSQPVVIKVTDSDNHHIGQVVIPLIQIEERPAGLTSKPATDANLRVAELEPTKKISQVYGSIYFWIWAESFYDDGAPEKSSRSSIMGSERLHRSASKLSSHLHRHRDKDDGASVTGSTLSMYSTSGEKKKHWYNKNPIKHIHEKHGSGSSRLGTKQGSEIGYSMSQSMGSLFNMENDRASLAGRDSNVLDGQSANGSELYGSPGNKHAKMPPAPNSFTRVGSNRRMARPPSSGSELSSNMEAPRKPSVPSERPKKSPQQQTLAQVASKRSTPPLDSSDEGEEVSTQPPAASLSPPSSQPPDPPCLLSLSPSRGSPAAETVVYIYGKNLSESTMRHAVLLVDDYTVASYKWSVSQGSWSEEPEATHRLTLRMPPKKDSAGSSQVWIDVETMGHGRLRCPKPFVYEAEQSPPPGGNSANQPIATDFVRNSSIRLSDTRTRRGAHRPTEAGPLKSTSPPTSELGGFTRNSSIRLSDTRSRRSLRGGKAPPPLPSYGELPLSAGNRSSGLGSEESFSEATANTAVASGEANLADVRITSIVDAEVVIDKLKSEITELSSELSRKSEDVDRISSDLCRLRTRLLEDGMLKPEASAEATRNASTAGSDRPVNVVEQPIGLKPVISEVTALPVPQRLNTVIEEESVGVSSDVDDDYASRGTNSGEKELPPAPGVSADSDVDEVLVIAPKNSPKPAIFEAQPEVETSKQRSPSPVTTTSREEPKMEAVSKVQTLSTSDNEGARGPPVHGLYTHDSEVAKQERPDPIGGNNLAHSRPYEEKAPPKHSMEDVEEDEEEEEDESSDSGTSVDNESDSARGDSLLPTVEENYSVPQSRPRILCIDPQRGSTTGEYEVCLYGVGLDEEVMRHAQVLIDVYTVPQQNWRVVAGVWPSVDPQATHCLRVRVPPMPAGEAWFEVETMSRGRLHCPEPFVFQTGFSVKHSMRGMGGGVSKENQPPASTTTTAQHQPAPSFADFKYTPQTDKEPAVPPLKPQLASLQRQTPGTHDNLDAAKMEIASLYGEISRLKLELQSKSADEARVARDLCLLRTRLLEDGQLKYLEKC</sequence>
<feature type="compositionally biased region" description="Polar residues" evidence="2">
    <location>
        <begin position="1001"/>
        <end position="1017"/>
    </location>
</feature>
<feature type="region of interest" description="Disordered" evidence="2">
    <location>
        <begin position="995"/>
        <end position="1020"/>
    </location>
</feature>
<feature type="region of interest" description="Disordered" evidence="2">
    <location>
        <begin position="643"/>
        <end position="662"/>
    </location>
</feature>
<dbReference type="OrthoDB" id="6239475at2759"/>
<feature type="compositionally biased region" description="Polar residues" evidence="2">
    <location>
        <begin position="780"/>
        <end position="789"/>
    </location>
</feature>
<feature type="region of interest" description="Disordered" evidence="2">
    <location>
        <begin position="695"/>
        <end position="879"/>
    </location>
</feature>
<gene>
    <name evidence="3" type="ORF">MCOS_LOCUS8830</name>
</gene>
<feature type="coiled-coil region" evidence="1">
    <location>
        <begin position="594"/>
        <end position="621"/>
    </location>
</feature>
<feature type="compositionally biased region" description="Acidic residues" evidence="2">
    <location>
        <begin position="839"/>
        <end position="852"/>
    </location>
</feature>
<accession>A0A158QW01</accession>
<feature type="compositionally biased region" description="Basic and acidic residues" evidence="2">
    <location>
        <begin position="801"/>
        <end position="814"/>
    </location>
</feature>
<feature type="compositionally biased region" description="Polar residues" evidence="2">
    <location>
        <begin position="759"/>
        <end position="768"/>
    </location>
</feature>
<feature type="compositionally biased region" description="Basic and acidic residues" evidence="2">
    <location>
        <begin position="825"/>
        <end position="838"/>
    </location>
</feature>
<dbReference type="Proteomes" id="UP000267029">
    <property type="component" value="Unassembled WGS sequence"/>
</dbReference>
<dbReference type="AlphaFoldDB" id="A0A158QW01"/>
<keyword evidence="1" id="KW-0175">Coiled coil</keyword>
<feature type="compositionally biased region" description="Polar residues" evidence="2">
    <location>
        <begin position="289"/>
        <end position="298"/>
    </location>
</feature>
<evidence type="ECO:0000313" key="4">
    <source>
        <dbReference type="Proteomes" id="UP000267029"/>
    </source>
</evidence>